<organism evidence="3 4">
    <name type="scientific">Corynebacterium jeddahense</name>
    <dbReference type="NCBI Taxonomy" id="1414719"/>
    <lineage>
        <taxon>Bacteria</taxon>
        <taxon>Bacillati</taxon>
        <taxon>Actinomycetota</taxon>
        <taxon>Actinomycetes</taxon>
        <taxon>Mycobacteriales</taxon>
        <taxon>Corynebacteriaceae</taxon>
        <taxon>Corynebacterium</taxon>
    </lineage>
</organism>
<sequence>MGTASKELAFLADSEGLLILSEDESFPPSSSPAFEPMSPQVLFRANNVLSTISDRKFKSGKYYKATDETAALLRHRTSTGPVPGVLRRSDLGLADNPSQFFKHTSFQEVKFSPVMASNAAGIAAQAAIEAAIAEIKEYLEVIDEKLDDLLRERKINALAQLGGIQYTIEEADELYRRSSSVSATTWSKVDHLGSALNSIESYAIEQLDDAVDQLRKHKNNSKKLETLLAGLKDDLSIWLGVAARSIYLHDRMYVLELAHVNEFEPAQLDSHREGIVEARKARLGSTTRRLLEMDSAVRDAAKLSNQVWVTNPLRARHITAHANSIHDNISAFAQHLRLSVEDAEQLQVQGWRQSVMSLAGDTVDAANRARRSAVDQAQKATEKIRDMNEDRLLAKAAEIEARREKEAQEALEPAASEDHAEMESRSKRRGFRLGRDEKKPKA</sequence>
<reference evidence="3 4" key="1">
    <citation type="submission" date="2020-10" db="EMBL/GenBank/DDBJ databases">
        <title>Complete genome sequence of Corynebacterium jeddahense DSM 45997, type strain of Corynebacterium jeddahense.</title>
        <authorList>
            <person name="Busche T."/>
            <person name="Kalinowski J."/>
            <person name="Ruckert C."/>
        </authorList>
    </citation>
    <scope>NUCLEOTIDE SEQUENCE [LARGE SCALE GENOMIC DNA]</scope>
    <source>
        <strain evidence="3 4">DSM 45997</strain>
    </source>
</reference>
<evidence type="ECO:0000313" key="4">
    <source>
        <dbReference type="Proteomes" id="UP001218071"/>
    </source>
</evidence>
<name>A0ABY7UIG1_9CORY</name>
<evidence type="ECO:0000256" key="2">
    <source>
        <dbReference type="SAM" id="MobiDB-lite"/>
    </source>
</evidence>
<evidence type="ECO:0000256" key="1">
    <source>
        <dbReference type="SAM" id="Coils"/>
    </source>
</evidence>
<evidence type="ECO:0000313" key="3">
    <source>
        <dbReference type="EMBL" id="WCZ38530.1"/>
    </source>
</evidence>
<feature type="compositionally biased region" description="Basic and acidic residues" evidence="2">
    <location>
        <begin position="416"/>
        <end position="425"/>
    </location>
</feature>
<proteinExistence type="predicted"/>
<accession>A0ABY7UIG1</accession>
<feature type="coiled-coil region" evidence="1">
    <location>
        <begin position="204"/>
        <end position="234"/>
    </location>
</feature>
<protein>
    <submittedName>
        <fullName evidence="3">Uncharacterized protein</fullName>
    </submittedName>
</protein>
<feature type="compositionally biased region" description="Basic and acidic residues" evidence="2">
    <location>
        <begin position="433"/>
        <end position="442"/>
    </location>
</feature>
<dbReference type="RefSeq" id="WP_042407223.1">
    <property type="nucleotide sequence ID" value="NZ_CBYN010000052.1"/>
</dbReference>
<dbReference type="Proteomes" id="UP001218071">
    <property type="component" value="Chromosome"/>
</dbReference>
<keyword evidence="1" id="KW-0175">Coiled coil</keyword>
<keyword evidence="4" id="KW-1185">Reference proteome</keyword>
<gene>
    <name evidence="3" type="ORF">CJEDD_04585</name>
</gene>
<dbReference type="EMBL" id="CP063194">
    <property type="protein sequence ID" value="WCZ38530.1"/>
    <property type="molecule type" value="Genomic_DNA"/>
</dbReference>
<feature type="region of interest" description="Disordered" evidence="2">
    <location>
        <begin position="400"/>
        <end position="442"/>
    </location>
</feature>